<proteinExistence type="predicted"/>
<protein>
    <submittedName>
        <fullName evidence="3">Phage integrase family protein</fullName>
    </submittedName>
</protein>
<dbReference type="InterPro" id="IPR011010">
    <property type="entry name" value="DNA_brk_join_enz"/>
</dbReference>
<gene>
    <name evidence="3" type="ORF">BXY45_1154</name>
</gene>
<dbReference type="Gene3D" id="1.10.443.10">
    <property type="entry name" value="Intergrase catalytic core"/>
    <property type="match status" value="2"/>
</dbReference>
<dbReference type="Proteomes" id="UP000245469">
    <property type="component" value="Unassembled WGS sequence"/>
</dbReference>
<keyword evidence="4" id="KW-1185">Reference proteome</keyword>
<evidence type="ECO:0000313" key="4">
    <source>
        <dbReference type="Proteomes" id="UP000245469"/>
    </source>
</evidence>
<name>A0A316ASA0_9ACTN</name>
<dbReference type="GO" id="GO:0003677">
    <property type="term" value="F:DNA binding"/>
    <property type="evidence" value="ECO:0007669"/>
    <property type="project" value="InterPro"/>
</dbReference>
<feature type="region of interest" description="Disordered" evidence="2">
    <location>
        <begin position="1"/>
        <end position="29"/>
    </location>
</feature>
<evidence type="ECO:0000256" key="2">
    <source>
        <dbReference type="SAM" id="MobiDB-lite"/>
    </source>
</evidence>
<dbReference type="AlphaFoldDB" id="A0A316ASA0"/>
<dbReference type="OrthoDB" id="1822491at2"/>
<reference evidence="3 4" key="1">
    <citation type="submission" date="2018-03" db="EMBL/GenBank/DDBJ databases">
        <title>Genomic Encyclopedia of Archaeal and Bacterial Type Strains, Phase II (KMG-II): from individual species to whole genera.</title>
        <authorList>
            <person name="Goeker M."/>
        </authorList>
    </citation>
    <scope>NUCLEOTIDE SEQUENCE [LARGE SCALE GENOMIC DNA]</scope>
    <source>
        <strain evidence="3 4">DSM 44889</strain>
    </source>
</reference>
<dbReference type="EMBL" id="QGDQ01000015">
    <property type="protein sequence ID" value="PWJ52987.1"/>
    <property type="molecule type" value="Genomic_DNA"/>
</dbReference>
<dbReference type="GO" id="GO:0015074">
    <property type="term" value="P:DNA integration"/>
    <property type="evidence" value="ECO:0007669"/>
    <property type="project" value="InterPro"/>
</dbReference>
<evidence type="ECO:0000313" key="3">
    <source>
        <dbReference type="EMBL" id="PWJ52987.1"/>
    </source>
</evidence>
<sequence length="120" mass="13211">MDVPRRPAESASHTRRSVSVLGKGSQRRSVPLPRPLVVVLKRYLTDVRPLLPASGFLFPTLRRGGSRMGRDASVSTHLLRSGVDVVVVRDLMGDASVVTTSIYLQLLREDMRDGVDRAFG</sequence>
<dbReference type="GO" id="GO:0006310">
    <property type="term" value="P:DNA recombination"/>
    <property type="evidence" value="ECO:0007669"/>
    <property type="project" value="UniProtKB-KW"/>
</dbReference>
<organism evidence="3 4">
    <name type="scientific">Quadrisphaera granulorum</name>
    <dbReference type="NCBI Taxonomy" id="317664"/>
    <lineage>
        <taxon>Bacteria</taxon>
        <taxon>Bacillati</taxon>
        <taxon>Actinomycetota</taxon>
        <taxon>Actinomycetes</taxon>
        <taxon>Kineosporiales</taxon>
        <taxon>Kineosporiaceae</taxon>
        <taxon>Quadrisphaera</taxon>
    </lineage>
</organism>
<accession>A0A316ASA0</accession>
<keyword evidence="1" id="KW-0233">DNA recombination</keyword>
<evidence type="ECO:0000256" key="1">
    <source>
        <dbReference type="ARBA" id="ARBA00023172"/>
    </source>
</evidence>
<comment type="caution">
    <text evidence="3">The sequence shown here is derived from an EMBL/GenBank/DDBJ whole genome shotgun (WGS) entry which is preliminary data.</text>
</comment>
<dbReference type="SUPFAM" id="SSF56349">
    <property type="entry name" value="DNA breaking-rejoining enzymes"/>
    <property type="match status" value="1"/>
</dbReference>
<dbReference type="InterPro" id="IPR013762">
    <property type="entry name" value="Integrase-like_cat_sf"/>
</dbReference>